<dbReference type="EMBL" id="KZ348606">
    <property type="protein sequence ID" value="PIO65950.1"/>
    <property type="molecule type" value="Genomic_DNA"/>
</dbReference>
<comment type="subcellular location">
    <subcellularLocation>
        <location evidence="1">Nucleus inner membrane</location>
        <topology evidence="1">Multi-pass membrane protein</topology>
        <orientation evidence="1">Nucleoplasmic side</orientation>
    </subcellularLocation>
</comment>
<accession>A0A2G9U8Z0</accession>
<evidence type="ECO:0000256" key="1">
    <source>
        <dbReference type="ARBA" id="ARBA00004575"/>
    </source>
</evidence>
<feature type="transmembrane region" description="Helical" evidence="9">
    <location>
        <begin position="215"/>
        <end position="235"/>
    </location>
</feature>
<dbReference type="PANTHER" id="PTHR13598:SF1">
    <property type="entry name" value="AT07567P-RELATED"/>
    <property type="match status" value="1"/>
</dbReference>
<keyword evidence="7" id="KW-0539">Nucleus</keyword>
<sequence length="396" mass="46906">MKRRQKGSLRRLFHIIRDLESSRWLVPAKSRHDLDLYIHRGLEYSPTRAFTDIFLQLNLTDEDSYDLYKGDNCSVVEEAFHQDNRIFGLLKGVNLWKSHYLNAFNDTVVGISTRLPYSVQAKVMNVNYIRLGVFVAGVLLFLFANRLVRNAVFYYGSGCSFGLLASLLIIVFIFYRMAPKKLIGLPILIGGWSFSVYILHFVWKNFASIAVQYQNYLAAYFVQEVAVGTIVLLLLHQLLRPWLWYFLYGLLYALAFIWSKFFRSTPTRRLLTLEEYEQEGREVTKQELQRLRDYCRSPDADVWKITSKVHDPRRLARFVDGKENHVSEEEEDLYEEDSGRLDNDYYDEDEEDRSSIERRYSNSRFLDEDDGEEWEEEVVIRRTPKRRYENYSNLKE</sequence>
<evidence type="ECO:0000256" key="4">
    <source>
        <dbReference type="ARBA" id="ARBA00022729"/>
    </source>
</evidence>
<evidence type="ECO:0000313" key="10">
    <source>
        <dbReference type="EMBL" id="PIO65950.1"/>
    </source>
</evidence>
<feature type="transmembrane region" description="Helical" evidence="9">
    <location>
        <begin position="128"/>
        <end position="147"/>
    </location>
</feature>
<evidence type="ECO:0000256" key="9">
    <source>
        <dbReference type="SAM" id="Phobius"/>
    </source>
</evidence>
<dbReference type="Proteomes" id="UP000230423">
    <property type="component" value="Unassembled WGS sequence"/>
</dbReference>
<evidence type="ECO:0000256" key="7">
    <source>
        <dbReference type="ARBA" id="ARBA00023242"/>
    </source>
</evidence>
<dbReference type="Pfam" id="PF10225">
    <property type="entry name" value="NEMP"/>
    <property type="match status" value="2"/>
</dbReference>
<dbReference type="GO" id="GO:0005637">
    <property type="term" value="C:nuclear inner membrane"/>
    <property type="evidence" value="ECO:0007669"/>
    <property type="project" value="UniProtKB-SubCell"/>
</dbReference>
<evidence type="ECO:0000256" key="5">
    <source>
        <dbReference type="ARBA" id="ARBA00022989"/>
    </source>
</evidence>
<dbReference type="PANTHER" id="PTHR13598">
    <property type="entry name" value="AT07567P-RELATED"/>
    <property type="match status" value="1"/>
</dbReference>
<reference evidence="10 11" key="1">
    <citation type="submission" date="2015-09" db="EMBL/GenBank/DDBJ databases">
        <title>Draft genome of the parasitic nematode Teladorsagia circumcincta isolate WARC Sus (inbred).</title>
        <authorList>
            <person name="Mitreva M."/>
        </authorList>
    </citation>
    <scope>NUCLEOTIDE SEQUENCE [LARGE SCALE GENOMIC DNA]</scope>
    <source>
        <strain evidence="10 11">S</strain>
    </source>
</reference>
<keyword evidence="11" id="KW-1185">Reference proteome</keyword>
<keyword evidence="3 9" id="KW-0812">Transmembrane</keyword>
<evidence type="ECO:0008006" key="12">
    <source>
        <dbReference type="Google" id="ProtNLM"/>
    </source>
</evidence>
<comment type="similarity">
    <text evidence="2">Belongs to the NEMP family.</text>
</comment>
<evidence type="ECO:0000256" key="2">
    <source>
        <dbReference type="ARBA" id="ARBA00005748"/>
    </source>
</evidence>
<organism evidence="10 11">
    <name type="scientific">Teladorsagia circumcincta</name>
    <name type="common">Brown stomach worm</name>
    <name type="synonym">Ostertagia circumcincta</name>
    <dbReference type="NCBI Taxonomy" id="45464"/>
    <lineage>
        <taxon>Eukaryota</taxon>
        <taxon>Metazoa</taxon>
        <taxon>Ecdysozoa</taxon>
        <taxon>Nematoda</taxon>
        <taxon>Chromadorea</taxon>
        <taxon>Rhabditida</taxon>
        <taxon>Rhabditina</taxon>
        <taxon>Rhabditomorpha</taxon>
        <taxon>Strongyloidea</taxon>
        <taxon>Trichostrongylidae</taxon>
        <taxon>Teladorsagia</taxon>
    </lineage>
</organism>
<proteinExistence type="inferred from homology"/>
<dbReference type="InterPro" id="IPR019358">
    <property type="entry name" value="NEMP_fam"/>
</dbReference>
<feature type="transmembrane region" description="Helical" evidence="9">
    <location>
        <begin position="242"/>
        <end position="261"/>
    </location>
</feature>
<name>A0A2G9U8Z0_TELCI</name>
<evidence type="ECO:0000256" key="8">
    <source>
        <dbReference type="SAM" id="MobiDB-lite"/>
    </source>
</evidence>
<evidence type="ECO:0000313" key="11">
    <source>
        <dbReference type="Proteomes" id="UP000230423"/>
    </source>
</evidence>
<dbReference type="AlphaFoldDB" id="A0A2G9U8Z0"/>
<feature type="transmembrane region" description="Helical" evidence="9">
    <location>
        <begin position="153"/>
        <end position="175"/>
    </location>
</feature>
<evidence type="ECO:0000256" key="3">
    <source>
        <dbReference type="ARBA" id="ARBA00022692"/>
    </source>
</evidence>
<keyword evidence="6 9" id="KW-0472">Membrane</keyword>
<keyword evidence="5 9" id="KW-1133">Transmembrane helix</keyword>
<gene>
    <name evidence="10" type="ORF">TELCIR_12350</name>
</gene>
<keyword evidence="4" id="KW-0732">Signal</keyword>
<evidence type="ECO:0000256" key="6">
    <source>
        <dbReference type="ARBA" id="ARBA00023136"/>
    </source>
</evidence>
<protein>
    <recommendedName>
        <fullName evidence="12">Nuclear envelope integral membrane protein 1</fullName>
    </recommendedName>
</protein>
<feature type="region of interest" description="Disordered" evidence="8">
    <location>
        <begin position="329"/>
        <end position="362"/>
    </location>
</feature>
<dbReference type="OrthoDB" id="509138at2759"/>
<feature type="transmembrane region" description="Helical" evidence="9">
    <location>
        <begin position="182"/>
        <end position="203"/>
    </location>
</feature>